<feature type="compositionally biased region" description="Basic residues" evidence="1">
    <location>
        <begin position="75"/>
        <end position="87"/>
    </location>
</feature>
<protein>
    <submittedName>
        <fullName evidence="2">Uncharacterized glycosyl hydrolase Rv3401</fullName>
    </submittedName>
</protein>
<evidence type="ECO:0000313" key="2">
    <source>
        <dbReference type="EMBL" id="CAA9350176.1"/>
    </source>
</evidence>
<sequence length="93" mass="10313">DRPWHLPGRPLVGAGAVSRPRGAGADRVGLRAVERPHRPARQPGRGGAARHPRHLPQLVLREPSPPLRRGGLRLPRGRSDRRRRHQRQALPAA</sequence>
<feature type="region of interest" description="Disordered" evidence="1">
    <location>
        <begin position="1"/>
        <end position="93"/>
    </location>
</feature>
<accession>A0A6J4M501</accession>
<gene>
    <name evidence="2" type="ORF">AVDCRST_MAG16-2270</name>
</gene>
<proteinExistence type="predicted"/>
<feature type="non-terminal residue" evidence="2">
    <location>
        <position position="1"/>
    </location>
</feature>
<keyword evidence="2" id="KW-0378">Hydrolase</keyword>
<reference evidence="2" key="1">
    <citation type="submission" date="2020-02" db="EMBL/GenBank/DDBJ databases">
        <authorList>
            <person name="Meier V. D."/>
        </authorList>
    </citation>
    <scope>NUCLEOTIDE SEQUENCE</scope>
    <source>
        <strain evidence="2">AVDCRST_MAG16</strain>
    </source>
</reference>
<feature type="non-terminal residue" evidence="2">
    <location>
        <position position="93"/>
    </location>
</feature>
<organism evidence="2">
    <name type="scientific">uncultured Frankineae bacterium</name>
    <dbReference type="NCBI Taxonomy" id="437475"/>
    <lineage>
        <taxon>Bacteria</taxon>
        <taxon>Bacillati</taxon>
        <taxon>Actinomycetota</taxon>
        <taxon>Actinomycetes</taxon>
        <taxon>Frankiales</taxon>
        <taxon>environmental samples</taxon>
    </lineage>
</organism>
<name>A0A6J4M501_9ACTN</name>
<evidence type="ECO:0000256" key="1">
    <source>
        <dbReference type="SAM" id="MobiDB-lite"/>
    </source>
</evidence>
<dbReference type="GO" id="GO:0016787">
    <property type="term" value="F:hydrolase activity"/>
    <property type="evidence" value="ECO:0007669"/>
    <property type="project" value="UniProtKB-KW"/>
</dbReference>
<dbReference type="AlphaFoldDB" id="A0A6J4M501"/>
<feature type="compositionally biased region" description="Basic and acidic residues" evidence="1">
    <location>
        <begin position="28"/>
        <end position="37"/>
    </location>
</feature>
<dbReference type="EMBL" id="CADCUE010000215">
    <property type="protein sequence ID" value="CAA9350176.1"/>
    <property type="molecule type" value="Genomic_DNA"/>
</dbReference>